<gene>
    <name evidence="2" type="ORF">CBQ26_05065</name>
</gene>
<protein>
    <submittedName>
        <fullName evidence="2">Uncharacterized protein</fullName>
    </submittedName>
</protein>
<accession>A0A246BQY4</accession>
<keyword evidence="3" id="KW-1185">Reference proteome</keyword>
<dbReference type="AlphaFoldDB" id="A0A246BQY4"/>
<sequence length="271" mass="28490">MCSPFNRSPYEPDGGPVSGPLLLALALIAVYWLARVGRAARLSLRPAQAWWGVPGLALLLLAPLLDLPALFGVGAALLLLSEFAPAAFVPAPAELPGRWAQAGWPLVGVVLGAGLLTALPPAPVAGQGALLPLAASLLLAGAAGLLGALLTPPLHRRAPLGFQVRWNRTVTPEWPDLSVTVTEQGAYLKNVSGRALRLAGWSPAGLNAWYRVRGPGGTPLLELRSGQEALLPVTAQDSGVRVWYAPLRADEAHLFRADWTPPARAESRVLN</sequence>
<feature type="transmembrane region" description="Helical" evidence="1">
    <location>
        <begin position="103"/>
        <end position="123"/>
    </location>
</feature>
<keyword evidence="1" id="KW-1133">Transmembrane helix</keyword>
<name>A0A246BQY4_9DEIO</name>
<proteinExistence type="predicted"/>
<organism evidence="2 3">
    <name type="scientific">Deinococcus indicus</name>
    <dbReference type="NCBI Taxonomy" id="223556"/>
    <lineage>
        <taxon>Bacteria</taxon>
        <taxon>Thermotogati</taxon>
        <taxon>Deinococcota</taxon>
        <taxon>Deinococci</taxon>
        <taxon>Deinococcales</taxon>
        <taxon>Deinococcaceae</taxon>
        <taxon>Deinococcus</taxon>
    </lineage>
</organism>
<feature type="transmembrane region" description="Helical" evidence="1">
    <location>
        <begin position="129"/>
        <end position="150"/>
    </location>
</feature>
<comment type="caution">
    <text evidence="2">The sequence shown here is derived from an EMBL/GenBank/DDBJ whole genome shotgun (WGS) entry which is preliminary data.</text>
</comment>
<dbReference type="Proteomes" id="UP000197208">
    <property type="component" value="Unassembled WGS sequence"/>
</dbReference>
<evidence type="ECO:0000256" key="1">
    <source>
        <dbReference type="SAM" id="Phobius"/>
    </source>
</evidence>
<reference evidence="2 3" key="1">
    <citation type="submission" date="2017-05" db="EMBL/GenBank/DDBJ databases">
        <title>De novo genome assembly of Deniococcus indicus strain DR1.</title>
        <authorList>
            <person name="Chauhan D."/>
            <person name="Yennamalli R.M."/>
            <person name="Priyadarshini R."/>
        </authorList>
    </citation>
    <scope>NUCLEOTIDE SEQUENCE [LARGE SCALE GENOMIC DNA]</scope>
    <source>
        <strain evidence="2 3">DR1</strain>
    </source>
</reference>
<keyword evidence="1" id="KW-0472">Membrane</keyword>
<feature type="transmembrane region" description="Helical" evidence="1">
    <location>
        <begin position="20"/>
        <end position="37"/>
    </location>
</feature>
<evidence type="ECO:0000313" key="3">
    <source>
        <dbReference type="Proteomes" id="UP000197208"/>
    </source>
</evidence>
<keyword evidence="1" id="KW-0812">Transmembrane</keyword>
<evidence type="ECO:0000313" key="2">
    <source>
        <dbReference type="EMBL" id="OWL98070.1"/>
    </source>
</evidence>
<dbReference type="EMBL" id="NHMK01000009">
    <property type="protein sequence ID" value="OWL98070.1"/>
    <property type="molecule type" value="Genomic_DNA"/>
</dbReference>